<protein>
    <submittedName>
        <fullName evidence="2">Related to hsp70 protein</fullName>
    </submittedName>
</protein>
<evidence type="ECO:0000313" key="2">
    <source>
        <dbReference type="EMBL" id="CZR66777.1"/>
    </source>
</evidence>
<dbReference type="Proteomes" id="UP000184330">
    <property type="component" value="Unassembled WGS sequence"/>
</dbReference>
<dbReference type="OrthoDB" id="2963168at2759"/>
<proteinExistence type="predicted"/>
<gene>
    <name evidence="2" type="ORF">PAC_16678</name>
</gene>
<dbReference type="STRING" id="576137.A0A1L7XP78"/>
<reference evidence="2 3" key="1">
    <citation type="submission" date="2016-03" db="EMBL/GenBank/DDBJ databases">
        <authorList>
            <person name="Ploux O."/>
        </authorList>
    </citation>
    <scope>NUCLEOTIDE SEQUENCE [LARGE SCALE GENOMIC DNA]</scope>
    <source>
        <strain evidence="2 3">UAMH 11012</strain>
    </source>
</reference>
<name>A0A1L7XP78_9HELO</name>
<dbReference type="CDD" id="cd10170">
    <property type="entry name" value="ASKHA_NBD_HSP70"/>
    <property type="match status" value="1"/>
</dbReference>
<organism evidence="2 3">
    <name type="scientific">Phialocephala subalpina</name>
    <dbReference type="NCBI Taxonomy" id="576137"/>
    <lineage>
        <taxon>Eukaryota</taxon>
        <taxon>Fungi</taxon>
        <taxon>Dikarya</taxon>
        <taxon>Ascomycota</taxon>
        <taxon>Pezizomycotina</taxon>
        <taxon>Leotiomycetes</taxon>
        <taxon>Helotiales</taxon>
        <taxon>Mollisiaceae</taxon>
        <taxon>Phialocephala</taxon>
        <taxon>Phialocephala fortinii species complex</taxon>
    </lineage>
</organism>
<dbReference type="PANTHER" id="PTHR42749:SF8">
    <property type="entry name" value="HSP70 FAMILY PROTEIN (AFU_ORTHOLOGUE AFUA_3G13740)"/>
    <property type="match status" value="1"/>
</dbReference>
<dbReference type="EMBL" id="FJOG01000039">
    <property type="protein sequence ID" value="CZR66777.1"/>
    <property type="molecule type" value="Genomic_DNA"/>
</dbReference>
<dbReference type="AlphaFoldDB" id="A0A1L7XP78"/>
<keyword evidence="3" id="KW-1185">Reference proteome</keyword>
<sequence>MFSNINYRGMSLDSTSTATVREMSEYHTRSPGDEEMQVDSEDIPATEPRYIIATDFGTTFSAVAYIRRTDGRPSKSRMITNYNEDPIALNGHPNPQVPTESCYIVEDQDDDSSYAPAPAEEPKDEVMEDIYDDHDSEDDSTPTERGDDDDDMELDEEYPALYWGYEIQAMMNRCSETERRNFKRIARSKLLLDKNERTQQIRDDLEPILRKLKQSKNRGKKMINRNEDVIAHYLVHLFRHTKEQLEKQGISGDSVFEHVLCVPAIWDTDACIEMQNAVSTAVKETGFGSMNEFFLVSEPEAAAAYVLAEQVDELNAGEAFLLLDAGGGTVDATIYRVTERFPLRLSDEIVPAGGCLGGSSFVNDAFREHLRKRLRGEVKHIEKDGYTLDGILDEEVREFEHRTKRVTDIYDYGRRVDQHIRIRGLKPNERKRLSTNTIMLNRADFRDIFSPSLDAIRDLMKNQRGSSLETYFLLIQPIPLETCLQEVILIPRFPAVQSARNIDVEVQKVILVGGFSASKALRTLLQKTLDELSISYGYLISLILPADGDPQTAIVQGAIIRAWDKDKGPKRFLQLSYGFQVTEEYNPETITAHSEVRRPKPDKKDGLTYIHDTIEWLVCKGEKIPYSLVKSIVVYHTFVASAKRLECVEILWVSPTSTESHYRKSHPKNKGHARIAGKIIADMTFLKTEKLIKPIEPEKGSKARKHYKVEFQLNLIIEGRNLKFEAVWPIGEEGQPRAEGQVSIAAAFRPGTK</sequence>
<accession>A0A1L7XP78</accession>
<dbReference type="SUPFAM" id="SSF53067">
    <property type="entry name" value="Actin-like ATPase domain"/>
    <property type="match status" value="2"/>
</dbReference>
<dbReference type="InterPro" id="IPR043129">
    <property type="entry name" value="ATPase_NBD"/>
</dbReference>
<evidence type="ECO:0000256" key="1">
    <source>
        <dbReference type="SAM" id="MobiDB-lite"/>
    </source>
</evidence>
<evidence type="ECO:0000313" key="3">
    <source>
        <dbReference type="Proteomes" id="UP000184330"/>
    </source>
</evidence>
<dbReference type="Gene3D" id="3.30.420.40">
    <property type="match status" value="1"/>
</dbReference>
<dbReference type="PANTHER" id="PTHR42749">
    <property type="entry name" value="CELL SHAPE-DETERMINING PROTEIN MREB"/>
    <property type="match status" value="1"/>
</dbReference>
<feature type="region of interest" description="Disordered" evidence="1">
    <location>
        <begin position="132"/>
        <end position="152"/>
    </location>
</feature>